<reference key="1">
    <citation type="submission" date="2010-11" db="EMBL/GenBank/DDBJ databases">
        <title>The complete genome of Leadbetterella byssophila DSM 17132.</title>
        <authorList>
            <consortium name="US DOE Joint Genome Institute (JGI-PGF)"/>
            <person name="Lucas S."/>
            <person name="Copeland A."/>
            <person name="Lapidus A."/>
            <person name="Glavina del Rio T."/>
            <person name="Dalin E."/>
            <person name="Tice H."/>
            <person name="Bruce D."/>
            <person name="Goodwin L."/>
            <person name="Pitluck S."/>
            <person name="Kyrpides N."/>
            <person name="Mavromatis K."/>
            <person name="Ivanova N."/>
            <person name="Teshima H."/>
            <person name="Brettin T."/>
            <person name="Detter J.C."/>
            <person name="Han C."/>
            <person name="Tapia R."/>
            <person name="Land M."/>
            <person name="Hauser L."/>
            <person name="Markowitz V."/>
            <person name="Cheng J.-F."/>
            <person name="Hugenholtz P."/>
            <person name="Woyke T."/>
            <person name="Wu D."/>
            <person name="Tindall B."/>
            <person name="Pomrenke H.G."/>
            <person name="Brambilla E."/>
            <person name="Klenk H.-P."/>
            <person name="Eisen J.A."/>
        </authorList>
    </citation>
    <scope>NUCLEOTIDE SEQUENCE [LARGE SCALE GENOMIC DNA]</scope>
    <source>
        <strain>DSM 17132</strain>
    </source>
</reference>
<feature type="chain" id="PRO_5003188323" evidence="1">
    <location>
        <begin position="17"/>
        <end position="676"/>
    </location>
</feature>
<dbReference type="EMBL" id="CP002305">
    <property type="protein sequence ID" value="ADQ16442.1"/>
    <property type="molecule type" value="Genomic_DNA"/>
</dbReference>
<accession>E4RZA3</accession>
<gene>
    <name evidence="3" type="ordered locus">Lbys_0680</name>
</gene>
<feature type="signal peptide" evidence="1">
    <location>
        <begin position="1"/>
        <end position="16"/>
    </location>
</feature>
<dbReference type="InterPro" id="IPR013783">
    <property type="entry name" value="Ig-like_fold"/>
</dbReference>
<dbReference type="PROSITE" id="PS50853">
    <property type="entry name" value="FN3"/>
    <property type="match status" value="1"/>
</dbReference>
<dbReference type="SMART" id="SM00060">
    <property type="entry name" value="FN3"/>
    <property type="match status" value="2"/>
</dbReference>
<organism evidence="3 4">
    <name type="scientific">Leadbetterella byssophila (strain DSM 17132 / JCM 16389 / KACC 11308 / NBRC 106382 / 4M15)</name>
    <dbReference type="NCBI Taxonomy" id="649349"/>
    <lineage>
        <taxon>Bacteria</taxon>
        <taxon>Pseudomonadati</taxon>
        <taxon>Bacteroidota</taxon>
        <taxon>Cytophagia</taxon>
        <taxon>Cytophagales</taxon>
        <taxon>Leadbetterellaceae</taxon>
        <taxon>Leadbetterella</taxon>
    </lineage>
</organism>
<sequence>MKRIIILILCSFSALAQNPIQGSILGRGKPYKDKIALRWNTNNYQVFKQLTQDGVWIDRMILNANNQVEGKDWTRITAQPVKAKSLAEMERIATVKDTALAIVAEGLYGKSEYPSDLSLMDRIKYQDMERENKHLIVTLYTSINREAALYAGLGFEDAISVDPNKNYVYRITPVKPDGVPGTLITGYIYVAGRDVNVNPEYRGLDTKAGEQAIVLRWPKSESPFTGYFIERSEDKKKFSRIHQNVYLPNIEVDSSSQDTFYYYYDSVANYKPYYYRLIGINAFGEHHLYADTVRGMAEDFTPVTPPTFELEKNGEKLSFTWKKPEEKDLKGYYILTGKTPSANEVLITKTMLNPDVTQYTHTIDNSISAAYYRLMLTDTVGNISYSNPVYMFEPDETPPAPPTGLTGKIDTSGIVTLNWNLDHNEAALRGYKVYIANQGDHQFTPVSNIVADTTYSFPISLETLTRKVWIQVVAIDGSFNHSKPSKTLILDRPDQIPPITPQILNYTNDKNGISLSWSNSKSSDFKENILYKRSEGETQWAEIFKSNKVYNYLDKDVKPGAQYEYTLRAIDSSGLYSDYAFPIAIRTSFQNSTETLNLTGTYVAAKKWVTLKWTASKKEVDYFILYKDEGQGLTMYKSLPASTLSFEEEGTGLPKGKYALKVKYKDLQESDLFICK</sequence>
<dbReference type="Proteomes" id="UP000007435">
    <property type="component" value="Chromosome"/>
</dbReference>
<dbReference type="Gene3D" id="2.60.40.10">
    <property type="entry name" value="Immunoglobulins"/>
    <property type="match status" value="4"/>
</dbReference>
<dbReference type="CDD" id="cd00063">
    <property type="entry name" value="FN3"/>
    <property type="match status" value="1"/>
</dbReference>
<reference evidence="3 4" key="2">
    <citation type="journal article" date="2011" name="Stand. Genomic Sci.">
        <title>Complete genome sequence of Leadbetterella byssophila type strain (4M15).</title>
        <authorList>
            <person name="Abt B."/>
            <person name="Teshima H."/>
            <person name="Lucas S."/>
            <person name="Lapidus A."/>
            <person name="Del Rio T.G."/>
            <person name="Nolan M."/>
            <person name="Tice H."/>
            <person name="Cheng J.F."/>
            <person name="Pitluck S."/>
            <person name="Liolios K."/>
            <person name="Pagani I."/>
            <person name="Ivanova N."/>
            <person name="Mavromatis K."/>
            <person name="Pati A."/>
            <person name="Tapia R."/>
            <person name="Han C."/>
            <person name="Goodwin L."/>
            <person name="Chen A."/>
            <person name="Palaniappan K."/>
            <person name="Land M."/>
            <person name="Hauser L."/>
            <person name="Chang Y.J."/>
            <person name="Jeffries C.D."/>
            <person name="Rohde M."/>
            <person name="Goker M."/>
            <person name="Tindall B.J."/>
            <person name="Detter J.C."/>
            <person name="Woyke T."/>
            <person name="Bristow J."/>
            <person name="Eisen J.A."/>
            <person name="Markowitz V."/>
            <person name="Hugenholtz P."/>
            <person name="Klenk H.P."/>
            <person name="Kyrpides N.C."/>
        </authorList>
    </citation>
    <scope>NUCLEOTIDE SEQUENCE [LARGE SCALE GENOMIC DNA]</scope>
    <source>
        <strain evidence="4">DSM 17132 / JCM 16389 / KACC 11308 / NBRC 106382 / 4M15</strain>
    </source>
</reference>
<dbReference type="RefSeq" id="WP_013407494.1">
    <property type="nucleotide sequence ID" value="NC_014655.1"/>
</dbReference>
<keyword evidence="4" id="KW-1185">Reference proteome</keyword>
<evidence type="ECO:0000313" key="4">
    <source>
        <dbReference type="Proteomes" id="UP000007435"/>
    </source>
</evidence>
<dbReference type="OrthoDB" id="923194at2"/>
<proteinExistence type="predicted"/>
<dbReference type="SUPFAM" id="SSF49265">
    <property type="entry name" value="Fibronectin type III"/>
    <property type="match status" value="3"/>
</dbReference>
<dbReference type="InterPro" id="IPR036116">
    <property type="entry name" value="FN3_sf"/>
</dbReference>
<dbReference type="InterPro" id="IPR003961">
    <property type="entry name" value="FN3_dom"/>
</dbReference>
<evidence type="ECO:0000259" key="2">
    <source>
        <dbReference type="PROSITE" id="PS50853"/>
    </source>
</evidence>
<dbReference type="KEGG" id="lby:Lbys_0680"/>
<keyword evidence="1" id="KW-0732">Signal</keyword>
<evidence type="ECO:0000313" key="3">
    <source>
        <dbReference type="EMBL" id="ADQ16442.1"/>
    </source>
</evidence>
<name>E4RZA3_LEAB4</name>
<dbReference type="HOGENOM" id="CLU_024316_0_0_10"/>
<protein>
    <submittedName>
        <fullName evidence="3">Fibronectin type III domain protein</fullName>
    </submittedName>
</protein>
<dbReference type="STRING" id="649349.Lbys_0680"/>
<dbReference type="AlphaFoldDB" id="E4RZA3"/>
<evidence type="ECO:0000256" key="1">
    <source>
        <dbReference type="SAM" id="SignalP"/>
    </source>
</evidence>
<feature type="domain" description="Fibronectin type-III" evidence="2">
    <location>
        <begin position="497"/>
        <end position="590"/>
    </location>
</feature>
<dbReference type="eggNOG" id="COG4733">
    <property type="taxonomic scope" value="Bacteria"/>
</dbReference>